<feature type="region of interest" description="Disordered" evidence="1">
    <location>
        <begin position="1"/>
        <end position="26"/>
    </location>
</feature>
<protein>
    <recommendedName>
        <fullName evidence="4">Coenzyme Q-binding protein COQ10 START domain-containing protein</fullName>
    </recommendedName>
</protein>
<dbReference type="EMBL" id="FNXT01000890">
    <property type="protein sequence ID" value="SZX68951.1"/>
    <property type="molecule type" value="Genomic_DNA"/>
</dbReference>
<keyword evidence="3" id="KW-1185">Reference proteome</keyword>
<name>A0A383VUS0_TETOB</name>
<feature type="compositionally biased region" description="Low complexity" evidence="1">
    <location>
        <begin position="290"/>
        <end position="334"/>
    </location>
</feature>
<dbReference type="Proteomes" id="UP000256970">
    <property type="component" value="Unassembled WGS sequence"/>
</dbReference>
<evidence type="ECO:0008006" key="4">
    <source>
        <dbReference type="Google" id="ProtNLM"/>
    </source>
</evidence>
<feature type="compositionally biased region" description="Polar residues" evidence="1">
    <location>
        <begin position="14"/>
        <end position="26"/>
    </location>
</feature>
<dbReference type="AlphaFoldDB" id="A0A383VUS0"/>
<accession>A0A383VUS0</accession>
<dbReference type="PANTHER" id="PTHR31385">
    <property type="entry name" value="PUTATIVE (DUF220)-RELATED"/>
    <property type="match status" value="1"/>
</dbReference>
<proteinExistence type="predicted"/>
<reference evidence="2 3" key="1">
    <citation type="submission" date="2016-10" db="EMBL/GenBank/DDBJ databases">
        <authorList>
            <person name="Cai Z."/>
        </authorList>
    </citation>
    <scope>NUCLEOTIDE SEQUENCE [LARGE SCALE GENOMIC DNA]</scope>
</reference>
<evidence type="ECO:0000313" key="3">
    <source>
        <dbReference type="Proteomes" id="UP000256970"/>
    </source>
</evidence>
<dbReference type="SUPFAM" id="SSF55961">
    <property type="entry name" value="Bet v1-like"/>
    <property type="match status" value="1"/>
</dbReference>
<feature type="region of interest" description="Disordered" evidence="1">
    <location>
        <begin position="229"/>
        <end position="397"/>
    </location>
</feature>
<evidence type="ECO:0000313" key="2">
    <source>
        <dbReference type="EMBL" id="SZX68951.1"/>
    </source>
</evidence>
<evidence type="ECO:0000256" key="1">
    <source>
        <dbReference type="SAM" id="MobiDB-lite"/>
    </source>
</evidence>
<feature type="compositionally biased region" description="Low complexity" evidence="1">
    <location>
        <begin position="244"/>
        <end position="266"/>
    </location>
</feature>
<organism evidence="2 3">
    <name type="scientific">Tetradesmus obliquus</name>
    <name type="common">Green alga</name>
    <name type="synonym">Acutodesmus obliquus</name>
    <dbReference type="NCBI Taxonomy" id="3088"/>
    <lineage>
        <taxon>Eukaryota</taxon>
        <taxon>Viridiplantae</taxon>
        <taxon>Chlorophyta</taxon>
        <taxon>core chlorophytes</taxon>
        <taxon>Chlorophyceae</taxon>
        <taxon>CS clade</taxon>
        <taxon>Sphaeropleales</taxon>
        <taxon>Scenedesmaceae</taxon>
        <taxon>Tetradesmus</taxon>
    </lineage>
</organism>
<dbReference type="PANTHER" id="PTHR31385:SF1">
    <property type="entry name" value="PUTATIVE (DUF220)-RELATED"/>
    <property type="match status" value="1"/>
</dbReference>
<sequence>MSGKEEVLPLPDMPQSQQGTSTATGKGYTASVSNAAGYLCHIQLDATFDVPPEVIFEIFCHPDNAGAFRDIKCVGYRKVKQQEPGFKLVEVEQCGELRVLWIHRVFKTYLDVTEDARDPECLKTEFTLLRSDLLSRFFGSWELRPIKDGSAKVTGCRAVLHQDVLPKGVPTFFAHLPVLGGLLRRVSLGTIQRLIEDILYIVKKYTDGAGKLSVDDCIAKIAEERGHKTVREENRAGSSGGEAGSSDNNNNAAVASFAIESFSESGSESEEEEKEGEAAEAAGDTQQEKPAAAAAAAGADSTVPPAADKQQEQGQQQQQPAAGASSSTGSARASADGEVVIAPAADGSSKEEATAAAGTVAAAAAEGHKHKHHGTHKQHHKQQQQQQAAEGVDAGSPSVGVLLDVSVHDTVHVGLITNPESA</sequence>
<gene>
    <name evidence="2" type="ORF">BQ4739_LOCUS9261</name>
</gene>
<feature type="compositionally biased region" description="Basic residues" evidence="1">
    <location>
        <begin position="368"/>
        <end position="382"/>
    </location>
</feature>
<feature type="compositionally biased region" description="Low complexity" evidence="1">
    <location>
        <begin position="354"/>
        <end position="365"/>
    </location>
</feature>
<dbReference type="CDD" id="cd07812">
    <property type="entry name" value="SRPBCC"/>
    <property type="match status" value="1"/>
</dbReference>